<dbReference type="InterPro" id="IPR050334">
    <property type="entry name" value="Molybdenum_import_ModC"/>
</dbReference>
<dbReference type="GO" id="GO:0015098">
    <property type="term" value="F:molybdate ion transmembrane transporter activity"/>
    <property type="evidence" value="ECO:0007669"/>
    <property type="project" value="InterPro"/>
</dbReference>
<dbReference type="Pfam" id="PF00005">
    <property type="entry name" value="ABC_tran"/>
    <property type="match status" value="1"/>
</dbReference>
<evidence type="ECO:0000256" key="2">
    <source>
        <dbReference type="ARBA" id="ARBA00022741"/>
    </source>
</evidence>
<proteinExistence type="inferred from homology"/>
<dbReference type="PANTHER" id="PTHR43514:SF4">
    <property type="entry name" value="ABC TRANSPORTER I FAMILY MEMBER 10"/>
    <property type="match status" value="1"/>
</dbReference>
<dbReference type="AlphaFoldDB" id="A0A7G6U611"/>
<gene>
    <name evidence="6" type="primary">modC</name>
    <name evidence="6" type="ORF">HB776_26995</name>
</gene>
<dbReference type="SMART" id="SM00382">
    <property type="entry name" value="AAA"/>
    <property type="match status" value="1"/>
</dbReference>
<sequence>MLRVDVFKQLGEFSVDVAFTSEGRVTGLFGSSGAGKTSLVSMIAGLVQPDRGIIAVDSDVLYDGSAHIHVPPHRRRIGYVFQDARLFPHLSVAQNLDYGRRMNRLTRDPAEETRITEMLDIGHLLDRRPGGLSGGERQRVALGRALLSQPRLLLLDEPMGALDEERKAEILPYLKRLRDAGDVPMVFVSHDADEMRQLATQVVMLKRGRVAAFGGTEILPRIIPAA</sequence>
<keyword evidence="3 6" id="KW-0067">ATP-binding</keyword>
<accession>A0A7G6U611</accession>
<name>A0A7G6U611_9BRAD</name>
<keyword evidence="2" id="KW-0547">Nucleotide-binding</keyword>
<dbReference type="Proteomes" id="UP000515291">
    <property type="component" value="Chromosome"/>
</dbReference>
<dbReference type="PROSITE" id="PS00211">
    <property type="entry name" value="ABC_TRANSPORTER_1"/>
    <property type="match status" value="1"/>
</dbReference>
<dbReference type="NCBIfam" id="TIGR02142">
    <property type="entry name" value="modC_ABC"/>
    <property type="match status" value="1"/>
</dbReference>
<evidence type="ECO:0000259" key="5">
    <source>
        <dbReference type="PROSITE" id="PS50893"/>
    </source>
</evidence>
<feature type="domain" description="ABC transporter" evidence="5">
    <location>
        <begin position="1"/>
        <end position="225"/>
    </location>
</feature>
<dbReference type="GO" id="GO:0140359">
    <property type="term" value="F:ABC-type transporter activity"/>
    <property type="evidence" value="ECO:0007669"/>
    <property type="project" value="InterPro"/>
</dbReference>
<dbReference type="RefSeq" id="WP_184513126.1">
    <property type="nucleotide sequence ID" value="NZ_CP050292.1"/>
</dbReference>
<evidence type="ECO:0000256" key="1">
    <source>
        <dbReference type="ARBA" id="ARBA00005417"/>
    </source>
</evidence>
<evidence type="ECO:0000256" key="4">
    <source>
        <dbReference type="ARBA" id="ARBA00024722"/>
    </source>
</evidence>
<evidence type="ECO:0000313" key="7">
    <source>
        <dbReference type="Proteomes" id="UP000515291"/>
    </source>
</evidence>
<dbReference type="GO" id="GO:0005524">
    <property type="term" value="F:ATP binding"/>
    <property type="evidence" value="ECO:0007669"/>
    <property type="project" value="UniProtKB-KW"/>
</dbReference>
<comment type="similarity">
    <text evidence="1">Belongs to the ABC transporter superfamily.</text>
</comment>
<dbReference type="PROSITE" id="PS50893">
    <property type="entry name" value="ABC_TRANSPORTER_2"/>
    <property type="match status" value="1"/>
</dbReference>
<evidence type="ECO:0000313" key="6">
    <source>
        <dbReference type="EMBL" id="QND74443.1"/>
    </source>
</evidence>
<organism evidence="6 7">
    <name type="scientific">Tardiphaga robiniae</name>
    <dbReference type="NCBI Taxonomy" id="943830"/>
    <lineage>
        <taxon>Bacteria</taxon>
        <taxon>Pseudomonadati</taxon>
        <taxon>Pseudomonadota</taxon>
        <taxon>Alphaproteobacteria</taxon>
        <taxon>Hyphomicrobiales</taxon>
        <taxon>Nitrobacteraceae</taxon>
        <taxon>Tardiphaga</taxon>
    </lineage>
</organism>
<comment type="function">
    <text evidence="4">Involved in beta-(1--&gt;2)glucan export. Transmembrane domains (TMD) form a pore in the inner membrane and the ATP-binding domain (NBD) is responsible for energy generation.</text>
</comment>
<dbReference type="Gene3D" id="3.40.50.300">
    <property type="entry name" value="P-loop containing nucleotide triphosphate hydrolases"/>
    <property type="match status" value="1"/>
</dbReference>
<dbReference type="GO" id="GO:0016020">
    <property type="term" value="C:membrane"/>
    <property type="evidence" value="ECO:0007669"/>
    <property type="project" value="InterPro"/>
</dbReference>
<dbReference type="EMBL" id="CP050292">
    <property type="protein sequence ID" value="QND74443.1"/>
    <property type="molecule type" value="Genomic_DNA"/>
</dbReference>
<dbReference type="InterPro" id="IPR011868">
    <property type="entry name" value="ModC_ABC_ATP-bd"/>
</dbReference>
<dbReference type="InterPro" id="IPR003439">
    <property type="entry name" value="ABC_transporter-like_ATP-bd"/>
</dbReference>
<evidence type="ECO:0000256" key="3">
    <source>
        <dbReference type="ARBA" id="ARBA00022840"/>
    </source>
</evidence>
<dbReference type="InterPro" id="IPR003593">
    <property type="entry name" value="AAA+_ATPase"/>
</dbReference>
<dbReference type="InterPro" id="IPR017871">
    <property type="entry name" value="ABC_transporter-like_CS"/>
</dbReference>
<dbReference type="PANTHER" id="PTHR43514">
    <property type="entry name" value="ABC TRANSPORTER I FAMILY MEMBER 10"/>
    <property type="match status" value="1"/>
</dbReference>
<reference evidence="7" key="1">
    <citation type="journal article" date="2020" name="Mol. Plant Microbe">
        <title>Rhizobial microsymbionts of the narrowly endemic Oxytropis species growing in Kamchatka are characterized by significant genetic diversity and possess a set of genes that are associated with T3SS and T6SS secretion systems and can affect the development of symbiosis.</title>
        <authorList>
            <person name="Safronova V."/>
            <person name="Guro P."/>
            <person name="Sazanova A."/>
            <person name="Kuznetsova I."/>
            <person name="Belimov A."/>
            <person name="Yakubov V."/>
            <person name="Chirak E."/>
            <person name="Afonin A."/>
            <person name="Gogolev Y."/>
            <person name="Andronov E."/>
            <person name="Tikhonovich I."/>
        </authorList>
    </citation>
    <scope>NUCLEOTIDE SEQUENCE [LARGE SCALE GENOMIC DNA]</scope>
    <source>
        <strain evidence="7">581</strain>
    </source>
</reference>
<dbReference type="GO" id="GO:0016887">
    <property type="term" value="F:ATP hydrolysis activity"/>
    <property type="evidence" value="ECO:0007669"/>
    <property type="project" value="InterPro"/>
</dbReference>
<dbReference type="SUPFAM" id="SSF52540">
    <property type="entry name" value="P-loop containing nucleoside triphosphate hydrolases"/>
    <property type="match status" value="1"/>
</dbReference>
<dbReference type="KEGG" id="trb:HB776_26995"/>
<dbReference type="InterPro" id="IPR027417">
    <property type="entry name" value="P-loop_NTPase"/>
</dbReference>
<protein>
    <submittedName>
        <fullName evidence="6">Molybdenum ABC transporter ATP-binding protein</fullName>
    </submittedName>
</protein>